<dbReference type="InterPro" id="IPR006549">
    <property type="entry name" value="HAD-SF_hydro_IIIA"/>
</dbReference>
<dbReference type="OrthoDB" id="9787572at2"/>
<dbReference type="Gene3D" id="3.40.50.1000">
    <property type="entry name" value="HAD superfamily/HAD-like"/>
    <property type="match status" value="1"/>
</dbReference>
<dbReference type="InterPro" id="IPR006439">
    <property type="entry name" value="HAD-SF_hydro_IA"/>
</dbReference>
<dbReference type="NCBIfam" id="TIGR01668">
    <property type="entry name" value="YqeG_hyp_ppase"/>
    <property type="match status" value="1"/>
</dbReference>
<dbReference type="InterPro" id="IPR010021">
    <property type="entry name" value="PGPP1/Gep4"/>
</dbReference>
<protein>
    <submittedName>
        <fullName evidence="4">Hydrolase, HAD subfamily IIIA</fullName>
    </submittedName>
</protein>
<dbReference type="CDD" id="cd16416">
    <property type="entry name" value="HAD_BsYqeG-like"/>
    <property type="match status" value="1"/>
</dbReference>
<name>A0A6I6D6S5_9FIRM</name>
<dbReference type="GO" id="GO:0044281">
    <property type="term" value="P:small molecule metabolic process"/>
    <property type="evidence" value="ECO:0007669"/>
    <property type="project" value="UniProtKB-ARBA"/>
</dbReference>
<dbReference type="PANTHER" id="PTHR46470">
    <property type="entry name" value="N-ACYLNEURAMINATE-9-PHOSPHATASE"/>
    <property type="match status" value="1"/>
</dbReference>
<dbReference type="InterPro" id="IPR036412">
    <property type="entry name" value="HAD-like_sf"/>
</dbReference>
<sequence>MSNILYPNVYVDSIFDISLEKLKKLKIRALIIDLDNTLTEWNSNIIASEIEEWFEQIKDEGFKACILSNNGEERVVKVADKLGIPYIPKAAKPRRKSFYKAMALLESSAKETAVIGDQVFTDVLGGNRAGLFTILVVPINRKEFMGTKISRAMEYFVLRRFKNSKQDI</sequence>
<dbReference type="KEGG" id="salq:SYNTR_0333"/>
<evidence type="ECO:0000256" key="3">
    <source>
        <dbReference type="ARBA" id="ARBA00022842"/>
    </source>
</evidence>
<keyword evidence="5" id="KW-1185">Reference proteome</keyword>
<dbReference type="SUPFAM" id="SSF56784">
    <property type="entry name" value="HAD-like"/>
    <property type="match status" value="1"/>
</dbReference>
<keyword evidence="2 4" id="KW-0378">Hydrolase</keyword>
<gene>
    <name evidence="4" type="ORF">SYNTR_0333</name>
</gene>
<evidence type="ECO:0000256" key="2">
    <source>
        <dbReference type="ARBA" id="ARBA00022801"/>
    </source>
</evidence>
<evidence type="ECO:0000313" key="4">
    <source>
        <dbReference type="EMBL" id="QGT98926.1"/>
    </source>
</evidence>
<evidence type="ECO:0000313" key="5">
    <source>
        <dbReference type="Proteomes" id="UP000426444"/>
    </source>
</evidence>
<organism evidence="4 5">
    <name type="scientific">Candidatus Syntrophocurvum alkaliphilum</name>
    <dbReference type="NCBI Taxonomy" id="2293317"/>
    <lineage>
        <taxon>Bacteria</taxon>
        <taxon>Bacillati</taxon>
        <taxon>Bacillota</taxon>
        <taxon>Clostridia</taxon>
        <taxon>Eubacteriales</taxon>
        <taxon>Syntrophomonadaceae</taxon>
        <taxon>Candidatus Syntrophocurvum</taxon>
    </lineage>
</organism>
<accession>A0A6I6D6S5</accession>
<dbReference type="Proteomes" id="UP000426444">
    <property type="component" value="Chromosome"/>
</dbReference>
<dbReference type="NCBIfam" id="TIGR01549">
    <property type="entry name" value="HAD-SF-IA-v1"/>
    <property type="match status" value="1"/>
</dbReference>
<comment type="cofactor">
    <cofactor evidence="1">
        <name>Mg(2+)</name>
        <dbReference type="ChEBI" id="CHEBI:18420"/>
    </cofactor>
</comment>
<proteinExistence type="predicted"/>
<dbReference type="GO" id="GO:0008962">
    <property type="term" value="F:phosphatidylglycerophosphatase activity"/>
    <property type="evidence" value="ECO:0007669"/>
    <property type="project" value="InterPro"/>
</dbReference>
<dbReference type="Pfam" id="PF09419">
    <property type="entry name" value="PGP_phosphatase"/>
    <property type="match status" value="1"/>
</dbReference>
<dbReference type="InterPro" id="IPR027706">
    <property type="entry name" value="PGP_Pase"/>
</dbReference>
<dbReference type="NCBIfam" id="TIGR01662">
    <property type="entry name" value="HAD-SF-IIIA"/>
    <property type="match status" value="1"/>
</dbReference>
<dbReference type="InterPro" id="IPR051400">
    <property type="entry name" value="HAD-like_hydrolase"/>
</dbReference>
<dbReference type="EMBL" id="CP046457">
    <property type="protein sequence ID" value="QGT98926.1"/>
    <property type="molecule type" value="Genomic_DNA"/>
</dbReference>
<reference evidence="5" key="1">
    <citation type="journal article" date="2019" name="Microbiology">
        <title>Complete Genome Sequence of an Uncultured Bacterium of the Candidate Phylum Bipolaricaulota.</title>
        <authorList>
            <person name="Kadnikov V.V."/>
            <person name="Mardanov A.V."/>
            <person name="Beletsky A.V."/>
            <person name="Frank Y.A."/>
            <person name="Karnachuk O.V."/>
            <person name="Ravin N.V."/>
        </authorList>
    </citation>
    <scope>NUCLEOTIDE SEQUENCE [LARGE SCALE GENOMIC DNA]</scope>
</reference>
<dbReference type="InterPro" id="IPR023214">
    <property type="entry name" value="HAD_sf"/>
</dbReference>
<dbReference type="AlphaFoldDB" id="A0A6I6D6S5"/>
<dbReference type="RefSeq" id="WP_156202870.1">
    <property type="nucleotide sequence ID" value="NZ_CP046457.1"/>
</dbReference>
<evidence type="ECO:0000256" key="1">
    <source>
        <dbReference type="ARBA" id="ARBA00001946"/>
    </source>
</evidence>
<keyword evidence="3" id="KW-0460">Magnesium</keyword>